<sequence length="57" mass="6294">MEHGSDGARLRALLARIDALTDRRKGEDVELRMALCAEVEALLQVRYAARAARRSAA</sequence>
<organism evidence="1 2">
    <name type="scientific">Agrococcus terreus</name>
    <dbReference type="NCBI Taxonomy" id="574649"/>
    <lineage>
        <taxon>Bacteria</taxon>
        <taxon>Bacillati</taxon>
        <taxon>Actinomycetota</taxon>
        <taxon>Actinomycetes</taxon>
        <taxon>Micrococcales</taxon>
        <taxon>Microbacteriaceae</taxon>
        <taxon>Agrococcus</taxon>
    </lineage>
</organism>
<dbReference type="Proteomes" id="UP000626982">
    <property type="component" value="Unassembled WGS sequence"/>
</dbReference>
<protein>
    <submittedName>
        <fullName evidence="1">Uncharacterized protein</fullName>
    </submittedName>
</protein>
<proteinExistence type="predicted"/>
<gene>
    <name evidence="1" type="ORF">GCM10010968_06390</name>
</gene>
<reference evidence="2" key="1">
    <citation type="journal article" date="2019" name="Int. J. Syst. Evol. Microbiol.">
        <title>The Global Catalogue of Microorganisms (GCM) 10K type strain sequencing project: providing services to taxonomists for standard genome sequencing and annotation.</title>
        <authorList>
            <consortium name="The Broad Institute Genomics Platform"/>
            <consortium name="The Broad Institute Genome Sequencing Center for Infectious Disease"/>
            <person name="Wu L."/>
            <person name="Ma J."/>
        </authorList>
    </citation>
    <scope>NUCLEOTIDE SEQUENCE [LARGE SCALE GENOMIC DNA]</scope>
    <source>
        <strain evidence="2">CGMCC 1.6960</strain>
    </source>
</reference>
<comment type="caution">
    <text evidence="1">The sequence shown here is derived from an EMBL/GenBank/DDBJ whole genome shotgun (WGS) entry which is preliminary data.</text>
</comment>
<evidence type="ECO:0000313" key="1">
    <source>
        <dbReference type="EMBL" id="GGN79468.1"/>
    </source>
</evidence>
<keyword evidence="2" id="KW-1185">Reference proteome</keyword>
<dbReference type="EMBL" id="BMLM01000001">
    <property type="protein sequence ID" value="GGN79468.1"/>
    <property type="molecule type" value="Genomic_DNA"/>
</dbReference>
<accession>A0ABQ2KCK7</accession>
<evidence type="ECO:0000313" key="2">
    <source>
        <dbReference type="Proteomes" id="UP000626982"/>
    </source>
</evidence>
<name>A0ABQ2KCK7_9MICO</name>